<keyword evidence="8 10" id="KW-1133">Transmembrane helix</keyword>
<evidence type="ECO:0000256" key="7">
    <source>
        <dbReference type="ARBA" id="ARBA00022779"/>
    </source>
</evidence>
<dbReference type="Pfam" id="PF03748">
    <property type="entry name" value="FliL"/>
    <property type="match status" value="1"/>
</dbReference>
<comment type="function">
    <text evidence="1 10">Controls the rotational direction of flagella during chemotaxis.</text>
</comment>
<gene>
    <name evidence="12" type="ORF">SAMN05421844_102513</name>
</gene>
<comment type="subcellular location">
    <subcellularLocation>
        <location evidence="10">Cell inner membrane</location>
    </subcellularLocation>
    <subcellularLocation>
        <location evidence="2">Cell membrane</location>
        <topology evidence="2">Single-pass membrane protein</topology>
    </subcellularLocation>
</comment>
<evidence type="ECO:0000256" key="5">
    <source>
        <dbReference type="ARBA" id="ARBA00022500"/>
    </source>
</evidence>
<feature type="region of interest" description="Disordered" evidence="11">
    <location>
        <begin position="1"/>
        <end position="34"/>
    </location>
</feature>
<keyword evidence="12" id="KW-0969">Cilium</keyword>
<dbReference type="PANTHER" id="PTHR35091:SF2">
    <property type="entry name" value="FLAGELLAR PROTEIN FLIL"/>
    <property type="match status" value="1"/>
</dbReference>
<evidence type="ECO:0000256" key="4">
    <source>
        <dbReference type="ARBA" id="ARBA00022475"/>
    </source>
</evidence>
<comment type="caution">
    <text evidence="12">The sequence shown here is derived from an EMBL/GenBank/DDBJ whole genome shotgun (WGS) entry which is preliminary data.</text>
</comment>
<evidence type="ECO:0000256" key="11">
    <source>
        <dbReference type="SAM" id="MobiDB-lite"/>
    </source>
</evidence>
<evidence type="ECO:0000256" key="10">
    <source>
        <dbReference type="RuleBase" id="RU364125"/>
    </source>
</evidence>
<evidence type="ECO:0000313" key="13">
    <source>
        <dbReference type="Proteomes" id="UP000199468"/>
    </source>
</evidence>
<keyword evidence="4" id="KW-1003">Cell membrane</keyword>
<keyword evidence="6 10" id="KW-0812">Transmembrane</keyword>
<dbReference type="Proteomes" id="UP000199468">
    <property type="component" value="Unassembled WGS sequence"/>
</dbReference>
<evidence type="ECO:0000256" key="8">
    <source>
        <dbReference type="ARBA" id="ARBA00022989"/>
    </source>
</evidence>
<keyword evidence="7 10" id="KW-0283">Flagellar rotation</keyword>
<keyword evidence="5 10" id="KW-0145">Chemotaxis</keyword>
<name>A0ABY0NRT3_9HYPH</name>
<keyword evidence="10" id="KW-0997">Cell inner membrane</keyword>
<evidence type="ECO:0000256" key="6">
    <source>
        <dbReference type="ARBA" id="ARBA00022692"/>
    </source>
</evidence>
<dbReference type="NCBIfam" id="NF009420">
    <property type="entry name" value="PRK12785.1"/>
    <property type="match status" value="1"/>
</dbReference>
<feature type="transmembrane region" description="Helical" evidence="10">
    <location>
        <begin position="41"/>
        <end position="61"/>
    </location>
</feature>
<evidence type="ECO:0000313" key="12">
    <source>
        <dbReference type="EMBL" id="SDF96954.1"/>
    </source>
</evidence>
<organism evidence="12 13">
    <name type="scientific">Bosea robiniae</name>
    <dbReference type="NCBI Taxonomy" id="1036780"/>
    <lineage>
        <taxon>Bacteria</taxon>
        <taxon>Pseudomonadati</taxon>
        <taxon>Pseudomonadota</taxon>
        <taxon>Alphaproteobacteria</taxon>
        <taxon>Hyphomicrobiales</taxon>
        <taxon>Boseaceae</taxon>
        <taxon>Bosea</taxon>
    </lineage>
</organism>
<reference evidence="12 13" key="1">
    <citation type="submission" date="2016-10" db="EMBL/GenBank/DDBJ databases">
        <authorList>
            <person name="Varghese N."/>
            <person name="Submissions S."/>
        </authorList>
    </citation>
    <scope>NUCLEOTIDE SEQUENCE [LARGE SCALE GENOMIC DNA]</scope>
    <source>
        <strain evidence="12 13">DSM 26672</strain>
    </source>
</reference>
<evidence type="ECO:0000256" key="1">
    <source>
        <dbReference type="ARBA" id="ARBA00002254"/>
    </source>
</evidence>
<accession>A0ABY0NRT3</accession>
<proteinExistence type="inferred from homology"/>
<dbReference type="RefSeq" id="WP_244511940.1">
    <property type="nucleotide sequence ID" value="NZ_FNBZ01000002.1"/>
</dbReference>
<protein>
    <recommendedName>
        <fullName evidence="10">Flagellar protein FliL</fullName>
    </recommendedName>
</protein>
<dbReference type="InterPro" id="IPR005503">
    <property type="entry name" value="FliL"/>
</dbReference>
<comment type="similarity">
    <text evidence="3 10">Belongs to the FliL family.</text>
</comment>
<sequence>MTERAAERGPAAGARDEMAKKAKTEEEGASGDEAPKSRKKLFMIIGVVLLAAAGGGGWFFLKKPSPEQIAAAEAAAKAKNPIAFLDMKDMMIGMSNGGQQDRQPIMKIKVVLEIADAKAADQVKPLLPRVEDAFQVFMRELRPSDLEGSAGMYRLKEELLRRVNLTVYPAKVDAVLFKELLVQ</sequence>
<keyword evidence="13" id="KW-1185">Reference proteome</keyword>
<keyword evidence="9 10" id="KW-0472">Membrane</keyword>
<dbReference type="EMBL" id="FNBZ01000002">
    <property type="protein sequence ID" value="SDF96954.1"/>
    <property type="molecule type" value="Genomic_DNA"/>
</dbReference>
<evidence type="ECO:0000256" key="3">
    <source>
        <dbReference type="ARBA" id="ARBA00008281"/>
    </source>
</evidence>
<dbReference type="PANTHER" id="PTHR35091">
    <property type="entry name" value="FLAGELLAR PROTEIN FLIL"/>
    <property type="match status" value="1"/>
</dbReference>
<evidence type="ECO:0000256" key="9">
    <source>
        <dbReference type="ARBA" id="ARBA00023136"/>
    </source>
</evidence>
<feature type="compositionally biased region" description="Basic and acidic residues" evidence="11">
    <location>
        <begin position="14"/>
        <end position="26"/>
    </location>
</feature>
<evidence type="ECO:0000256" key="2">
    <source>
        <dbReference type="ARBA" id="ARBA00004162"/>
    </source>
</evidence>
<keyword evidence="12" id="KW-0966">Cell projection</keyword>
<keyword evidence="12" id="KW-0282">Flagellum</keyword>